<dbReference type="Gene3D" id="1.10.150.240">
    <property type="entry name" value="Putative phosphatase, domain 2"/>
    <property type="match status" value="1"/>
</dbReference>
<dbReference type="InterPro" id="IPR036412">
    <property type="entry name" value="HAD-like_sf"/>
</dbReference>
<protein>
    <submittedName>
        <fullName evidence="1">Haloacid dehalogenase-like protein hydrolase</fullName>
    </submittedName>
</protein>
<dbReference type="NCBIfam" id="TIGR01509">
    <property type="entry name" value="HAD-SF-IA-v3"/>
    <property type="match status" value="1"/>
</dbReference>
<sequence>MPATPVNTVFTNMEIKGFLFDVDGVLYDSMPQHAKSWAQAFGEEGIKVPAKHVYLCEGMPEVEAAKYLAAAVGARLARKILAKVVERKRDLYNGYKNPEFVPGAGELLAYLRKHKIRVCLVTGSHQLKTIKNIKKDFALKRSEIVTGKDVSRGKPHPEPFLKALKKIKLPPASVLAVENAPLGIESAKRAGLKCAVLKTGLIAKRDLKKCGADWVFKDCRELLQAIKSGDLLKA</sequence>
<evidence type="ECO:0000313" key="1">
    <source>
        <dbReference type="EMBL" id="KKW43066.1"/>
    </source>
</evidence>
<dbReference type="AlphaFoldDB" id="A0A0G1YIL6"/>
<dbReference type="PANTHER" id="PTHR43481:SF4">
    <property type="entry name" value="GLYCEROL-1-PHOSPHATE PHOSPHOHYDROLASE 1-RELATED"/>
    <property type="match status" value="1"/>
</dbReference>
<dbReference type="InterPro" id="IPR051806">
    <property type="entry name" value="HAD-like_SPP"/>
</dbReference>
<dbReference type="SUPFAM" id="SSF56784">
    <property type="entry name" value="HAD-like"/>
    <property type="match status" value="1"/>
</dbReference>
<dbReference type="GO" id="GO:0050308">
    <property type="term" value="F:sugar-phosphatase activity"/>
    <property type="evidence" value="ECO:0007669"/>
    <property type="project" value="TreeGrafter"/>
</dbReference>
<dbReference type="CDD" id="cd07505">
    <property type="entry name" value="HAD_BPGM-like"/>
    <property type="match status" value="1"/>
</dbReference>
<dbReference type="Pfam" id="PF13419">
    <property type="entry name" value="HAD_2"/>
    <property type="match status" value="1"/>
</dbReference>
<dbReference type="PANTHER" id="PTHR43481">
    <property type="entry name" value="FRUCTOSE-1-PHOSPHATE PHOSPHATASE"/>
    <property type="match status" value="1"/>
</dbReference>
<gene>
    <name evidence="1" type="ORF">UY92_C0001G0080</name>
</gene>
<dbReference type="InterPro" id="IPR041492">
    <property type="entry name" value="HAD_2"/>
</dbReference>
<comment type="caution">
    <text evidence="1">The sequence shown here is derived from an EMBL/GenBank/DDBJ whole genome shotgun (WGS) entry which is preliminary data.</text>
</comment>
<dbReference type="InterPro" id="IPR006439">
    <property type="entry name" value="HAD-SF_hydro_IA"/>
</dbReference>
<dbReference type="EMBL" id="LCRX01000001">
    <property type="protein sequence ID" value="KKW43066.1"/>
    <property type="molecule type" value="Genomic_DNA"/>
</dbReference>
<dbReference type="SFLD" id="SFLDS00003">
    <property type="entry name" value="Haloacid_Dehalogenase"/>
    <property type="match status" value="1"/>
</dbReference>
<dbReference type="Proteomes" id="UP000033870">
    <property type="component" value="Unassembled WGS sequence"/>
</dbReference>
<dbReference type="InterPro" id="IPR023198">
    <property type="entry name" value="PGP-like_dom2"/>
</dbReference>
<organism evidence="1 2">
    <name type="scientific">Candidatus Magasanikbacteria bacterium GW2011_GWA2_56_11</name>
    <dbReference type="NCBI Taxonomy" id="1619044"/>
    <lineage>
        <taxon>Bacteria</taxon>
        <taxon>Candidatus Magasanikiibacteriota</taxon>
    </lineage>
</organism>
<dbReference type="Gene3D" id="3.40.50.1000">
    <property type="entry name" value="HAD superfamily/HAD-like"/>
    <property type="match status" value="1"/>
</dbReference>
<dbReference type="SFLD" id="SFLDG01129">
    <property type="entry name" value="C1.5:_HAD__Beta-PGM__Phosphata"/>
    <property type="match status" value="1"/>
</dbReference>
<accession>A0A0G1YIL6</accession>
<evidence type="ECO:0000313" key="2">
    <source>
        <dbReference type="Proteomes" id="UP000033870"/>
    </source>
</evidence>
<dbReference type="SFLD" id="SFLDG01135">
    <property type="entry name" value="C1.5.6:_HAD__Beta-PGM__Phospha"/>
    <property type="match status" value="1"/>
</dbReference>
<name>A0A0G1YIL6_9BACT</name>
<keyword evidence="1" id="KW-0378">Hydrolase</keyword>
<dbReference type="InterPro" id="IPR023214">
    <property type="entry name" value="HAD_sf"/>
</dbReference>
<reference evidence="1 2" key="1">
    <citation type="journal article" date="2015" name="Nature">
        <title>rRNA introns, odd ribosomes, and small enigmatic genomes across a large radiation of phyla.</title>
        <authorList>
            <person name="Brown C.T."/>
            <person name="Hug L.A."/>
            <person name="Thomas B.C."/>
            <person name="Sharon I."/>
            <person name="Castelle C.J."/>
            <person name="Singh A."/>
            <person name="Wilkins M.J."/>
            <person name="Williams K.H."/>
            <person name="Banfield J.F."/>
        </authorList>
    </citation>
    <scope>NUCLEOTIDE SEQUENCE [LARGE SCALE GENOMIC DNA]</scope>
</reference>
<proteinExistence type="predicted"/>
<dbReference type="STRING" id="1619044.UY92_C0001G0080"/>